<organism evidence="1 2">
    <name type="scientific">Microcystis aeruginosa KW</name>
    <dbReference type="NCBI Taxonomy" id="1960155"/>
    <lineage>
        <taxon>Bacteria</taxon>
        <taxon>Bacillati</taxon>
        <taxon>Cyanobacteriota</taxon>
        <taxon>Cyanophyceae</taxon>
        <taxon>Oscillatoriophycideae</taxon>
        <taxon>Chroococcales</taxon>
        <taxon>Microcystaceae</taxon>
        <taxon>Microcystis</taxon>
    </lineage>
</organism>
<sequence length="59" mass="6152">MSIGYISGQAKGKRQVAKGGINNQSLITGFSIKTDLVSYQLPCGGAKLAPLISGRKITD</sequence>
<evidence type="ECO:0000313" key="2">
    <source>
        <dbReference type="Proteomes" id="UP000189835"/>
    </source>
</evidence>
<protein>
    <submittedName>
        <fullName evidence="1">Uncharacterized protein</fullName>
    </submittedName>
</protein>
<proteinExistence type="predicted"/>
<dbReference type="EMBL" id="MVGR01000001">
    <property type="protein sequence ID" value="OPF20059.1"/>
    <property type="molecule type" value="Genomic_DNA"/>
</dbReference>
<reference evidence="1 2" key="1">
    <citation type="submission" date="2017-02" db="EMBL/GenBank/DDBJ databases">
        <title>Genome sequence of Microcystis aeruginosa KW.</title>
        <authorList>
            <person name="Oh H.-M."/>
            <person name="Ahn C.-Y."/>
            <person name="Jeong H."/>
            <person name="Srivastava A."/>
            <person name="Lee H.-G."/>
            <person name="Kang S.-R."/>
        </authorList>
    </citation>
    <scope>NUCLEOTIDE SEQUENCE [LARGE SCALE GENOMIC DNA]</scope>
    <source>
        <strain evidence="1 2">KW</strain>
    </source>
</reference>
<dbReference type="AlphaFoldDB" id="A0A1V4BYZ2"/>
<accession>A0A1V4BYZ2</accession>
<evidence type="ECO:0000313" key="1">
    <source>
        <dbReference type="EMBL" id="OPF20059.1"/>
    </source>
</evidence>
<name>A0A1V4BYZ2_MICAE</name>
<dbReference type="Proteomes" id="UP000189835">
    <property type="component" value="Unassembled WGS sequence"/>
</dbReference>
<gene>
    <name evidence="1" type="ORF">B1L04_00885</name>
</gene>
<comment type="caution">
    <text evidence="1">The sequence shown here is derived from an EMBL/GenBank/DDBJ whole genome shotgun (WGS) entry which is preliminary data.</text>
</comment>